<evidence type="ECO:0008006" key="6">
    <source>
        <dbReference type="Google" id="ProtNLM"/>
    </source>
</evidence>
<organism evidence="4 5">
    <name type="scientific">Enterococcus sulfureus ATCC 49903</name>
    <dbReference type="NCBI Taxonomy" id="1140003"/>
    <lineage>
        <taxon>Bacteria</taxon>
        <taxon>Bacillati</taxon>
        <taxon>Bacillota</taxon>
        <taxon>Bacilli</taxon>
        <taxon>Lactobacillales</taxon>
        <taxon>Enterococcaceae</taxon>
        <taxon>Enterococcus</taxon>
    </lineage>
</organism>
<keyword evidence="2" id="KW-0812">Transmembrane</keyword>
<keyword evidence="5" id="KW-1185">Reference proteome</keyword>
<evidence type="ECO:0000256" key="1">
    <source>
        <dbReference type="SAM" id="MobiDB-lite"/>
    </source>
</evidence>
<feature type="region of interest" description="Disordered" evidence="1">
    <location>
        <begin position="41"/>
        <end position="77"/>
    </location>
</feature>
<keyword evidence="3" id="KW-0732">Signal</keyword>
<name>S0L7V5_9ENTE</name>
<feature type="compositionally biased region" description="Low complexity" evidence="1">
    <location>
        <begin position="44"/>
        <end position="65"/>
    </location>
</feature>
<comment type="caution">
    <text evidence="4">The sequence shown here is derived from an EMBL/GenBank/DDBJ whole genome shotgun (WGS) entry which is preliminary data.</text>
</comment>
<feature type="chain" id="PRO_5004488438" description="Gram-positive cocci surface proteins LPxTG domain-containing protein" evidence="3">
    <location>
        <begin position="23"/>
        <end position="116"/>
    </location>
</feature>
<protein>
    <recommendedName>
        <fullName evidence="6">Gram-positive cocci surface proteins LPxTG domain-containing protein</fullName>
    </recommendedName>
</protein>
<dbReference type="RefSeq" id="WP_016184939.1">
    <property type="nucleotide sequence ID" value="NZ_ASWO01000001.1"/>
</dbReference>
<dbReference type="OrthoDB" id="10013601at2"/>
<dbReference type="EMBL" id="ASWO01000001">
    <property type="protein sequence ID" value="EOT87387.1"/>
    <property type="molecule type" value="Genomic_DNA"/>
</dbReference>
<dbReference type="PATRIC" id="fig|1140003.3.peg.443"/>
<accession>S0L7V5</accession>
<dbReference type="NCBIfam" id="TIGR01167">
    <property type="entry name" value="LPXTG_anchor"/>
    <property type="match status" value="1"/>
</dbReference>
<gene>
    <name evidence="4" type="ORF">I573_00443</name>
</gene>
<dbReference type="AlphaFoldDB" id="S0L7V5"/>
<dbReference type="STRING" id="1140003.OMY_00448"/>
<evidence type="ECO:0000256" key="3">
    <source>
        <dbReference type="SAM" id="SignalP"/>
    </source>
</evidence>
<feature type="transmembrane region" description="Helical" evidence="2">
    <location>
        <begin position="87"/>
        <end position="107"/>
    </location>
</feature>
<evidence type="ECO:0000313" key="4">
    <source>
        <dbReference type="EMBL" id="EOT87387.1"/>
    </source>
</evidence>
<reference evidence="4 5" key="1">
    <citation type="submission" date="2013-03" db="EMBL/GenBank/DDBJ databases">
        <title>The Genome Sequence of Enterococcus sulfureus ATCC_49903 (PacBio/Illumina hybrid assembly).</title>
        <authorList>
            <consortium name="The Broad Institute Genomics Platform"/>
            <consortium name="The Broad Institute Genome Sequencing Center for Infectious Disease"/>
            <person name="Earl A."/>
            <person name="Russ C."/>
            <person name="Gilmore M."/>
            <person name="Surin D."/>
            <person name="Walker B."/>
            <person name="Young S."/>
            <person name="Zeng Q."/>
            <person name="Gargeya S."/>
            <person name="Fitzgerald M."/>
            <person name="Haas B."/>
            <person name="Abouelleil A."/>
            <person name="Allen A.W."/>
            <person name="Alvarado L."/>
            <person name="Arachchi H.M."/>
            <person name="Berlin A.M."/>
            <person name="Chapman S.B."/>
            <person name="Gainer-Dewar J."/>
            <person name="Goldberg J."/>
            <person name="Griggs A."/>
            <person name="Gujja S."/>
            <person name="Hansen M."/>
            <person name="Howarth C."/>
            <person name="Imamovic A."/>
            <person name="Ireland A."/>
            <person name="Larimer J."/>
            <person name="McCowan C."/>
            <person name="Murphy C."/>
            <person name="Pearson M."/>
            <person name="Poon T.W."/>
            <person name="Priest M."/>
            <person name="Roberts A."/>
            <person name="Saif S."/>
            <person name="Shea T."/>
            <person name="Sisk P."/>
            <person name="Sykes S."/>
            <person name="Wortman J."/>
            <person name="Nusbaum C."/>
            <person name="Birren B."/>
        </authorList>
    </citation>
    <scope>NUCLEOTIDE SEQUENCE [LARGE SCALE GENOMIC DNA]</scope>
    <source>
        <strain evidence="4 5">ATCC 49903</strain>
    </source>
</reference>
<dbReference type="Proteomes" id="UP000015961">
    <property type="component" value="Unassembled WGS sequence"/>
</dbReference>
<proteinExistence type="predicted"/>
<sequence length="116" mass="12524">MKRIYIGILTLLILCIPIRVFAESNDYSTTGQAGFYGVYEPETSSSSSSIPDSKPNPTTPNQTTPSIGNQQVNSDGFGILPSTGSDVGYTVSVIGFSLLLGVFGMLYQMKQKEEMK</sequence>
<keyword evidence="2" id="KW-0472">Membrane</keyword>
<feature type="signal peptide" evidence="3">
    <location>
        <begin position="1"/>
        <end position="22"/>
    </location>
</feature>
<evidence type="ECO:0000313" key="5">
    <source>
        <dbReference type="Proteomes" id="UP000015961"/>
    </source>
</evidence>
<evidence type="ECO:0000256" key="2">
    <source>
        <dbReference type="SAM" id="Phobius"/>
    </source>
</evidence>
<keyword evidence="2" id="KW-1133">Transmembrane helix</keyword>